<evidence type="ECO:0000256" key="4">
    <source>
        <dbReference type="ARBA" id="ARBA00022898"/>
    </source>
</evidence>
<dbReference type="InterPro" id="IPR002129">
    <property type="entry name" value="PyrdxlP-dep_de-COase"/>
</dbReference>
<evidence type="ECO:0000256" key="7">
    <source>
        <dbReference type="RuleBase" id="RU000382"/>
    </source>
</evidence>
<dbReference type="GO" id="GO:0030170">
    <property type="term" value="F:pyridoxal phosphate binding"/>
    <property type="evidence" value="ECO:0007669"/>
    <property type="project" value="InterPro"/>
</dbReference>
<dbReference type="PRINTS" id="PR00800">
    <property type="entry name" value="YHDCRBOXLASE"/>
</dbReference>
<feature type="modified residue" description="N6-(pyridoxal phosphate)lysine" evidence="6">
    <location>
        <position position="304"/>
    </location>
</feature>
<keyword evidence="4 6" id="KW-0663">Pyridoxal phosphate</keyword>
<dbReference type="GO" id="GO:0006520">
    <property type="term" value="P:amino acid metabolic process"/>
    <property type="evidence" value="ECO:0007669"/>
    <property type="project" value="InterPro"/>
</dbReference>
<keyword evidence="5 7" id="KW-0456">Lyase</keyword>
<evidence type="ECO:0000313" key="9">
    <source>
        <dbReference type="Proteomes" id="UP000290218"/>
    </source>
</evidence>
<keyword evidence="3" id="KW-0210">Decarboxylase</keyword>
<evidence type="ECO:0000256" key="2">
    <source>
        <dbReference type="ARBA" id="ARBA00009533"/>
    </source>
</evidence>
<reference evidence="8 9" key="1">
    <citation type="submission" date="2019-01" db="EMBL/GenBank/DDBJ databases">
        <title>Lacunisphaera sp. strain TWA-58.</title>
        <authorList>
            <person name="Chen W.-M."/>
        </authorList>
    </citation>
    <scope>NUCLEOTIDE SEQUENCE [LARGE SCALE GENOMIC DNA]</scope>
    <source>
        <strain evidence="8 9">TWA-58</strain>
    </source>
</reference>
<accession>A0A4Q1C747</accession>
<dbReference type="OrthoDB" id="9803665at2"/>
<dbReference type="InterPro" id="IPR015421">
    <property type="entry name" value="PyrdxlP-dep_Trfase_major"/>
</dbReference>
<proteinExistence type="inferred from homology"/>
<keyword evidence="8" id="KW-0808">Transferase</keyword>
<dbReference type="SUPFAM" id="SSF53383">
    <property type="entry name" value="PLP-dependent transferases"/>
    <property type="match status" value="1"/>
</dbReference>
<dbReference type="Pfam" id="PF00282">
    <property type="entry name" value="Pyridoxal_deC"/>
    <property type="match status" value="1"/>
</dbReference>
<dbReference type="Gene3D" id="3.90.1150.10">
    <property type="entry name" value="Aspartate Aminotransferase, domain 1"/>
    <property type="match status" value="1"/>
</dbReference>
<dbReference type="GO" id="GO:0008483">
    <property type="term" value="F:transaminase activity"/>
    <property type="evidence" value="ECO:0007669"/>
    <property type="project" value="UniProtKB-KW"/>
</dbReference>
<evidence type="ECO:0000256" key="1">
    <source>
        <dbReference type="ARBA" id="ARBA00001933"/>
    </source>
</evidence>
<dbReference type="EMBL" id="SDHX01000001">
    <property type="protein sequence ID" value="RXK54582.1"/>
    <property type="molecule type" value="Genomic_DNA"/>
</dbReference>
<dbReference type="GO" id="GO:0019752">
    <property type="term" value="P:carboxylic acid metabolic process"/>
    <property type="evidence" value="ECO:0007669"/>
    <property type="project" value="InterPro"/>
</dbReference>
<dbReference type="InterPro" id="IPR015424">
    <property type="entry name" value="PyrdxlP-dep_Trfase"/>
</dbReference>
<dbReference type="RefSeq" id="WP_129045946.1">
    <property type="nucleotide sequence ID" value="NZ_SDHX01000001.1"/>
</dbReference>
<dbReference type="GO" id="GO:0016831">
    <property type="term" value="F:carboxy-lyase activity"/>
    <property type="evidence" value="ECO:0007669"/>
    <property type="project" value="UniProtKB-KW"/>
</dbReference>
<protein>
    <submittedName>
        <fullName evidence="8">Aminotransferase class V-fold PLP-dependent enzyme</fullName>
    </submittedName>
</protein>
<evidence type="ECO:0000256" key="6">
    <source>
        <dbReference type="PIRSR" id="PIRSR602129-50"/>
    </source>
</evidence>
<comment type="similarity">
    <text evidence="2 7">Belongs to the group II decarboxylase family.</text>
</comment>
<name>A0A4Q1C747_9BACT</name>
<gene>
    <name evidence="8" type="ORF">ESB00_01390</name>
</gene>
<evidence type="ECO:0000256" key="3">
    <source>
        <dbReference type="ARBA" id="ARBA00022793"/>
    </source>
</evidence>
<keyword evidence="8" id="KW-0032">Aminotransferase</keyword>
<keyword evidence="9" id="KW-1185">Reference proteome</keyword>
<dbReference type="PANTHER" id="PTHR11999:SF70">
    <property type="entry name" value="MIP05841P"/>
    <property type="match status" value="1"/>
</dbReference>
<dbReference type="InterPro" id="IPR015422">
    <property type="entry name" value="PyrdxlP-dep_Trfase_small"/>
</dbReference>
<dbReference type="Gene3D" id="1.20.1340.10">
    <property type="entry name" value="dopa decarboxylase, N-terminal domain"/>
    <property type="match status" value="1"/>
</dbReference>
<evidence type="ECO:0000313" key="8">
    <source>
        <dbReference type="EMBL" id="RXK54582.1"/>
    </source>
</evidence>
<comment type="cofactor">
    <cofactor evidence="1 6 7">
        <name>pyridoxal 5'-phosphate</name>
        <dbReference type="ChEBI" id="CHEBI:597326"/>
    </cofactor>
</comment>
<dbReference type="Proteomes" id="UP000290218">
    <property type="component" value="Unassembled WGS sequence"/>
</dbReference>
<sequence>MKSSDHEESLDPLDWAPTRALAHRIIDDAVTHLSTLRERPVWQQMPEAVRASFKAPLPLGPTPLDQVYEEMRRNLLPYAMGNVHPRFWGWYMGASNFTGALGDFLAAIDGSNLGGGDTAAAATDRQVVAWLRDMMDFPATASGTLTSGGSMANMVGLMVARNTMAGVDVRAEGITALPQALCFYTSDQAHTAHQKALEVLGLGSKSLRLIPSDKAFRMDVAALTAAIAEDRAAGRKPACVIATAGTTNTGSIDDLPAIGALCQREGLWFHIDGCIGALVRIAPVNRTLVAGLERADSLALDPHKWMHTPFEAGCALVRDAKKHRNAFALHGEYLEEKPRGLAAGEFLADYSFELSRGFKALKIWMSLKEQGVEKFGRLIDQNIAQGAYLTRRIEVEPKLELMAPTAINIVCFRYRPAGADEAAIKALNTELMLRIQESGLALPTDTTVRGRYSLRVAFNHHRTVQADIDLFLAEVLRLGALLENSPKTP</sequence>
<dbReference type="Gene3D" id="3.40.640.10">
    <property type="entry name" value="Type I PLP-dependent aspartate aminotransferase-like (Major domain)"/>
    <property type="match status" value="1"/>
</dbReference>
<dbReference type="PANTHER" id="PTHR11999">
    <property type="entry name" value="GROUP II PYRIDOXAL-5-PHOSPHATE DECARBOXYLASE"/>
    <property type="match status" value="1"/>
</dbReference>
<organism evidence="8 9">
    <name type="scientific">Oleiharenicola lentus</name>
    <dbReference type="NCBI Taxonomy" id="2508720"/>
    <lineage>
        <taxon>Bacteria</taxon>
        <taxon>Pseudomonadati</taxon>
        <taxon>Verrucomicrobiota</taxon>
        <taxon>Opitutia</taxon>
        <taxon>Opitutales</taxon>
        <taxon>Opitutaceae</taxon>
        <taxon>Oleiharenicola</taxon>
    </lineage>
</organism>
<evidence type="ECO:0000256" key="5">
    <source>
        <dbReference type="ARBA" id="ARBA00023239"/>
    </source>
</evidence>
<dbReference type="InterPro" id="IPR010977">
    <property type="entry name" value="Aromatic_deC"/>
</dbReference>
<dbReference type="AlphaFoldDB" id="A0A4Q1C747"/>
<comment type="caution">
    <text evidence="8">The sequence shown here is derived from an EMBL/GenBank/DDBJ whole genome shotgun (WGS) entry which is preliminary data.</text>
</comment>